<dbReference type="InterPro" id="IPR014210">
    <property type="entry name" value="Cyt_o_ubiqinol_oxidase_su4"/>
</dbReference>
<evidence type="ECO:0000256" key="6">
    <source>
        <dbReference type="ARBA" id="ARBA00022475"/>
    </source>
</evidence>
<sequence length="107" mass="11851">MDASGLPTERSAAPYLFGLALALILTAVPFGVVYFDFLQNSTTLIVIAFFAVAQILVHLRFFLHIGFDSTPTENLVVMAFAIVLMCIMVGGSLWIMFDLDWRMMVQG</sequence>
<comment type="subcellular location">
    <subcellularLocation>
        <location evidence="1">Cell membrane</location>
        <topology evidence="1">Multi-pass membrane protein</topology>
    </subcellularLocation>
</comment>
<evidence type="ECO:0000256" key="10">
    <source>
        <dbReference type="ARBA" id="ARBA00023002"/>
    </source>
</evidence>
<keyword evidence="19" id="KW-1185">Reference proteome</keyword>
<protein>
    <recommendedName>
        <fullName evidence="4">Cytochrome bo(3) ubiquinol oxidase subunit 4</fullName>
    </recommendedName>
    <alternativeName>
        <fullName evidence="16">Cytochrome o ubiquinol oxidase subunit 4</fullName>
    </alternativeName>
    <alternativeName>
        <fullName evidence="13">Oxidase bo(3) subunit 4</fullName>
    </alternativeName>
    <alternativeName>
        <fullName evidence="14">Ubiquinol oxidase polypeptide IV</fullName>
    </alternativeName>
    <alternativeName>
        <fullName evidence="15">Ubiquinol oxidase subunit 4</fullName>
    </alternativeName>
</protein>
<dbReference type="GO" id="GO:0015078">
    <property type="term" value="F:proton transmembrane transporter activity"/>
    <property type="evidence" value="ECO:0007669"/>
    <property type="project" value="TreeGrafter"/>
</dbReference>
<evidence type="ECO:0000256" key="11">
    <source>
        <dbReference type="ARBA" id="ARBA00023136"/>
    </source>
</evidence>
<evidence type="ECO:0000256" key="14">
    <source>
        <dbReference type="ARBA" id="ARBA00030211"/>
    </source>
</evidence>
<evidence type="ECO:0000256" key="15">
    <source>
        <dbReference type="ARBA" id="ARBA00031887"/>
    </source>
</evidence>
<dbReference type="Proteomes" id="UP000095087">
    <property type="component" value="Unassembled WGS sequence"/>
</dbReference>
<dbReference type="AlphaFoldDB" id="A0A1E2RZ17"/>
<dbReference type="GO" id="GO:0019646">
    <property type="term" value="P:aerobic electron transport chain"/>
    <property type="evidence" value="ECO:0007669"/>
    <property type="project" value="TreeGrafter"/>
</dbReference>
<dbReference type="GO" id="GO:0009486">
    <property type="term" value="F:cytochrome bo3 ubiquinol oxidase activity"/>
    <property type="evidence" value="ECO:0007669"/>
    <property type="project" value="InterPro"/>
</dbReference>
<dbReference type="InterPro" id="IPR050968">
    <property type="entry name" value="Cytochrome_c_oxidase_bac_sub4"/>
</dbReference>
<dbReference type="GO" id="GO:0015990">
    <property type="term" value="P:electron transport coupled proton transport"/>
    <property type="evidence" value="ECO:0007669"/>
    <property type="project" value="InterPro"/>
</dbReference>
<dbReference type="Pfam" id="PF03626">
    <property type="entry name" value="COX4_pro"/>
    <property type="match status" value="1"/>
</dbReference>
<dbReference type="InterPro" id="IPR005171">
    <property type="entry name" value="Cyt_c_oxidase_su4_prok"/>
</dbReference>
<evidence type="ECO:0000256" key="16">
    <source>
        <dbReference type="ARBA" id="ARBA00032185"/>
    </source>
</evidence>
<dbReference type="STRING" id="1177755.A7A08_01432"/>
<proteinExistence type="inferred from homology"/>
<evidence type="ECO:0000256" key="12">
    <source>
        <dbReference type="ARBA" id="ARBA00025694"/>
    </source>
</evidence>
<dbReference type="PANTHER" id="PTHR36835">
    <property type="entry name" value="CYTOCHROME BO(3) UBIQUINOL OXIDASE SUBUNIT 4"/>
    <property type="match status" value="1"/>
</dbReference>
<feature type="transmembrane region" description="Helical" evidence="17">
    <location>
        <begin position="75"/>
        <end position="97"/>
    </location>
</feature>
<evidence type="ECO:0000256" key="5">
    <source>
        <dbReference type="ARBA" id="ARBA00022448"/>
    </source>
</evidence>
<feature type="transmembrane region" description="Helical" evidence="17">
    <location>
        <begin position="12"/>
        <end position="35"/>
    </location>
</feature>
<dbReference type="GO" id="GO:0005886">
    <property type="term" value="C:plasma membrane"/>
    <property type="evidence" value="ECO:0007669"/>
    <property type="project" value="UniProtKB-SubCell"/>
</dbReference>
<organism evidence="18 19">
    <name type="scientific">Methyloligella halotolerans</name>
    <dbReference type="NCBI Taxonomy" id="1177755"/>
    <lineage>
        <taxon>Bacteria</taxon>
        <taxon>Pseudomonadati</taxon>
        <taxon>Pseudomonadota</taxon>
        <taxon>Alphaproteobacteria</taxon>
        <taxon>Hyphomicrobiales</taxon>
        <taxon>Hyphomicrobiaceae</taxon>
        <taxon>Methyloligella</taxon>
    </lineage>
</organism>
<evidence type="ECO:0000313" key="19">
    <source>
        <dbReference type="Proteomes" id="UP000095087"/>
    </source>
</evidence>
<evidence type="ECO:0000256" key="4">
    <source>
        <dbReference type="ARBA" id="ARBA00014689"/>
    </source>
</evidence>
<keyword evidence="8" id="KW-0249">Electron transport</keyword>
<reference evidence="18 19" key="1">
    <citation type="submission" date="2016-07" db="EMBL/GenBank/DDBJ databases">
        <title>Draft genome sequence of Methyloligella halotolerans C2T (VKM B-2706T=CCUG 61687T=DSM 25045T), a halotolerant polyhydroxybutyrate accumulating methylotroph.</title>
        <authorList>
            <person name="Vasilenko O.V."/>
            <person name="Doronina N.V."/>
            <person name="Poroshina M.N."/>
            <person name="Tarlachkov S.V."/>
            <person name="Trotsenko Y.A."/>
        </authorList>
    </citation>
    <scope>NUCLEOTIDE SEQUENCE [LARGE SCALE GENOMIC DNA]</scope>
    <source>
        <strain evidence="18 19">VKM B-2706</strain>
    </source>
</reference>
<keyword evidence="9 17" id="KW-1133">Transmembrane helix</keyword>
<evidence type="ECO:0000256" key="2">
    <source>
        <dbReference type="ARBA" id="ARBA00008079"/>
    </source>
</evidence>
<dbReference type="GO" id="GO:0009319">
    <property type="term" value="C:cytochrome o ubiquinol oxidase complex"/>
    <property type="evidence" value="ECO:0007669"/>
    <property type="project" value="TreeGrafter"/>
</dbReference>
<comment type="subunit">
    <text evidence="3">Heterooctamer of two A chains, two B chains, two C chains and two D chains.</text>
</comment>
<evidence type="ECO:0000256" key="3">
    <source>
        <dbReference type="ARBA" id="ARBA00011700"/>
    </source>
</evidence>
<keyword evidence="5" id="KW-0813">Transport</keyword>
<feature type="transmembrane region" description="Helical" evidence="17">
    <location>
        <begin position="41"/>
        <end position="63"/>
    </location>
</feature>
<evidence type="ECO:0000256" key="9">
    <source>
        <dbReference type="ARBA" id="ARBA00022989"/>
    </source>
</evidence>
<gene>
    <name evidence="18" type="ORF">A7A08_01432</name>
</gene>
<comment type="caution">
    <text evidence="18">The sequence shown here is derived from an EMBL/GenBank/DDBJ whole genome shotgun (WGS) entry which is preliminary data.</text>
</comment>
<evidence type="ECO:0000256" key="8">
    <source>
        <dbReference type="ARBA" id="ARBA00022982"/>
    </source>
</evidence>
<evidence type="ECO:0000256" key="17">
    <source>
        <dbReference type="SAM" id="Phobius"/>
    </source>
</evidence>
<evidence type="ECO:0000313" key="18">
    <source>
        <dbReference type="EMBL" id="ODA67400.1"/>
    </source>
</evidence>
<keyword evidence="6" id="KW-1003">Cell membrane</keyword>
<dbReference type="PANTHER" id="PTHR36835:SF1">
    <property type="entry name" value="CYTOCHROME BO(3) UBIQUINOL OXIDASE SUBUNIT 4"/>
    <property type="match status" value="1"/>
</dbReference>
<accession>A0A1E2RZ17</accession>
<evidence type="ECO:0000256" key="13">
    <source>
        <dbReference type="ARBA" id="ARBA00030071"/>
    </source>
</evidence>
<dbReference type="EMBL" id="MASI01000003">
    <property type="protein sequence ID" value="ODA67400.1"/>
    <property type="molecule type" value="Genomic_DNA"/>
</dbReference>
<evidence type="ECO:0000256" key="7">
    <source>
        <dbReference type="ARBA" id="ARBA00022692"/>
    </source>
</evidence>
<keyword evidence="11 17" id="KW-0472">Membrane</keyword>
<comment type="similarity">
    <text evidence="2">Belongs to the cytochrome c oxidase bacterial subunit 4 family.</text>
</comment>
<dbReference type="OrthoDB" id="2375888at2"/>
<keyword evidence="7 17" id="KW-0812">Transmembrane</keyword>
<dbReference type="RefSeq" id="WP_069094772.1">
    <property type="nucleotide sequence ID" value="NZ_MASI01000003.1"/>
</dbReference>
<keyword evidence="10" id="KW-0560">Oxidoreductase</keyword>
<name>A0A1E2RZ17_9HYPH</name>
<dbReference type="NCBIfam" id="TIGR02847">
    <property type="entry name" value="CyoD"/>
    <property type="match status" value="1"/>
</dbReference>
<comment type="function">
    <text evidence="12">Cytochrome bo(3) ubiquinol terminal oxidase is the component of the aerobic respiratory chain of E.coli that predominates when cells are grown at high aeration. Has proton pump activity across the membrane in addition to electron transfer, pumping 2 protons/electron.</text>
</comment>
<evidence type="ECO:0000256" key="1">
    <source>
        <dbReference type="ARBA" id="ARBA00004651"/>
    </source>
</evidence>
<dbReference type="PATRIC" id="fig|1177755.3.peg.1434"/>